<protein>
    <submittedName>
        <fullName evidence="1">Uncharacterized protein</fullName>
    </submittedName>
</protein>
<organism evidence="1 2">
    <name type="scientific">Hymenobacter sediminicola</name>
    <dbReference type="NCBI Taxonomy" id="2761579"/>
    <lineage>
        <taxon>Bacteria</taxon>
        <taxon>Pseudomonadati</taxon>
        <taxon>Bacteroidota</taxon>
        <taxon>Cytophagia</taxon>
        <taxon>Cytophagales</taxon>
        <taxon>Hymenobacteraceae</taxon>
        <taxon>Hymenobacter</taxon>
    </lineage>
</organism>
<evidence type="ECO:0000313" key="1">
    <source>
        <dbReference type="EMBL" id="QNH63512.1"/>
    </source>
</evidence>
<dbReference type="EMBL" id="CP060202">
    <property type="protein sequence ID" value="QNH63512.1"/>
    <property type="molecule type" value="Genomic_DNA"/>
</dbReference>
<name>A0A7G7WAW9_9BACT</name>
<reference evidence="1 2" key="1">
    <citation type="submission" date="2020-08" db="EMBL/GenBank/DDBJ databases">
        <title>Hymenobacter sp. S2-20-2 genome sequencing.</title>
        <authorList>
            <person name="Jin L."/>
        </authorList>
    </citation>
    <scope>NUCLEOTIDE SEQUENCE [LARGE SCALE GENOMIC DNA]</scope>
    <source>
        <strain evidence="1 2">S2-20-2</strain>
    </source>
</reference>
<dbReference type="KEGG" id="hsk:H4317_06885"/>
<accession>A0A7G7WAW9</accession>
<evidence type="ECO:0000313" key="2">
    <source>
        <dbReference type="Proteomes" id="UP000515489"/>
    </source>
</evidence>
<proteinExistence type="predicted"/>
<dbReference type="Proteomes" id="UP000515489">
    <property type="component" value="Chromosome"/>
</dbReference>
<sequence length="206" mass="23171">MLNDTSPEWLANGIVNGSFDWSKATDTTFSLLLDGITLHDSLWCQTISQAENSLLLVFRLDSFWNKAFCHHQDEWPYLLLEISEVLCSFYGFLPEEDTEKTVSRAATYLLPDSKVAAWSSMVTELGIVPIQLRKKVKPPIHRTDIETLGGIYSCVHAEKIRILLYTAAGDLLPIDLSAVLFPENGLAQRPLQDSGIVSRILQWFNA</sequence>
<dbReference type="AlphaFoldDB" id="A0A7G7WAW9"/>
<gene>
    <name evidence="1" type="ORF">H4317_06885</name>
</gene>
<dbReference type="RefSeq" id="WP_185889389.1">
    <property type="nucleotide sequence ID" value="NZ_CP060202.1"/>
</dbReference>
<keyword evidence="2" id="KW-1185">Reference proteome</keyword>